<dbReference type="InterPro" id="IPR051177">
    <property type="entry name" value="CIK-Related_Protein"/>
</dbReference>
<keyword evidence="3" id="KW-1185">Reference proteome</keyword>
<dbReference type="PROSITE" id="PS50011">
    <property type="entry name" value="PROTEIN_KINASE_DOM"/>
    <property type="match status" value="1"/>
</dbReference>
<feature type="compositionally biased region" description="Acidic residues" evidence="1">
    <location>
        <begin position="672"/>
        <end position="693"/>
    </location>
</feature>
<sequence length="815" mass="87993">MEFFKSAVASMAKGPAFGYTFGERMDIDQSIWTLHHGTKREDGSKCSILSFDINANRARLPLARNALRKFKTLRHPGVVKILDTIETDQFIYIATEPITPLNWSTKRKALSEESLKWGLHNVAKTLKFINDEAASVHGNIRASSIYTSDSGEWKIGGLEILSSMKEDDAVIFTQGSLVPDIGRYSPPEIAKGGWESVRKNPTHAVDAFCFGILVSEVFSGGFSGSDQIGTTRNIPQDMHTSYKRLTHAVPKMRLSVGHFLEQGSRSGGFFDTPLIQLTDGIDNLGLKSDAEKDEFLTELATVAESDDFPEEFFKVKVLPELLKSVEFGGGGPKSLALVMRIATKLTDEEYDARITPVIVRLFTIPDRAMRVCLLDNLPHMIDHLSQKLVTDKIFPQMVTGFGDLAPIVREQTVKAVLVVVPKLSDRVINGELLRHLAKTANDDQPGIRTNTTICLGKIARNLGPGTRTKVLTAAFCRSLRDPFVHARNAALMALAATVDIFADDDCATKLLPSICPLLVDKEKMIRDQANKTLTVYLDRVRKYSNTLPDTVLPPPESTSAGGTRVNSPQPNAAAGVQAGSQWMGWAISSFTNKLGTAMGEMQSEGNATTAAARPDLNRSNSTPSSSSTGAPKPSLPSSSSSLHGSSHLTHNNSSPAIPKISSGLRNTTTPAVEDEDFGADAWGDLDDDNDDDNAAAADAWDTPLTNSHNPSSSSTKATTAATTTSIYDDGGEPDFEGWLAAQSTNKKSSQKPLPKGLAKKTPSTTTTTTTTRTNKPIFAAPNVKRTSSSATTAAAVVAKKAVPQEADDDWGDAWN</sequence>
<dbReference type="InterPro" id="IPR011989">
    <property type="entry name" value="ARM-like"/>
</dbReference>
<evidence type="ECO:0000313" key="4">
    <source>
        <dbReference type="RefSeq" id="XP_033459091.1"/>
    </source>
</evidence>
<reference evidence="4" key="1">
    <citation type="submission" date="2020-01" db="EMBL/GenBank/DDBJ databases">
        <authorList>
            <consortium name="DOE Joint Genome Institute"/>
            <person name="Haridas S."/>
            <person name="Albert R."/>
            <person name="Binder M."/>
            <person name="Bloem J."/>
            <person name="Labutti K."/>
            <person name="Salamov A."/>
            <person name="Andreopoulos B."/>
            <person name="Baker S.E."/>
            <person name="Barry K."/>
            <person name="Bills G."/>
            <person name="Bluhm B.H."/>
            <person name="Cannon C."/>
            <person name="Castanera R."/>
            <person name="Culley D.E."/>
            <person name="Daum C."/>
            <person name="Ezra D."/>
            <person name="Gonzalez J.B."/>
            <person name="Henrissat B."/>
            <person name="Kuo A."/>
            <person name="Liang C."/>
            <person name="Lipzen A."/>
            <person name="Lutzoni F."/>
            <person name="Magnuson J."/>
            <person name="Mondo S."/>
            <person name="Nolan M."/>
            <person name="Ohm R."/>
            <person name="Pangilinan J."/>
            <person name="Park H.-J."/>
            <person name="Ramirez L."/>
            <person name="Alfaro M."/>
            <person name="Sun H."/>
            <person name="Tritt A."/>
            <person name="Yoshinaga Y."/>
            <person name="Zwiers L.-H."/>
            <person name="Turgeon B.G."/>
            <person name="Goodwin S.B."/>
            <person name="Spatafora J.W."/>
            <person name="Crous P.W."/>
            <person name="Grigoriev I.V."/>
        </authorList>
    </citation>
    <scope>NUCLEOTIDE SEQUENCE</scope>
    <source>
        <strain evidence="4">CBS 342.82</strain>
    </source>
</reference>
<dbReference type="RefSeq" id="XP_033459091.1">
    <property type="nucleotide sequence ID" value="XM_033602568.1"/>
</dbReference>
<dbReference type="InterPro" id="IPR011009">
    <property type="entry name" value="Kinase-like_dom_sf"/>
</dbReference>
<feature type="compositionally biased region" description="Low complexity" evidence="1">
    <location>
        <begin position="711"/>
        <end position="725"/>
    </location>
</feature>
<reference evidence="4" key="2">
    <citation type="submission" date="2020-04" db="EMBL/GenBank/DDBJ databases">
        <authorList>
            <consortium name="NCBI Genome Project"/>
        </authorList>
    </citation>
    <scope>NUCLEOTIDE SEQUENCE</scope>
    <source>
        <strain evidence="4">CBS 342.82</strain>
    </source>
</reference>
<dbReference type="AlphaFoldDB" id="A0A6J3M208"/>
<dbReference type="InterPro" id="IPR001245">
    <property type="entry name" value="Ser-Thr/Tyr_kinase_cat_dom"/>
</dbReference>
<dbReference type="InterPro" id="IPR000719">
    <property type="entry name" value="Prot_kinase_dom"/>
</dbReference>
<dbReference type="Gene3D" id="1.25.10.10">
    <property type="entry name" value="Leucine-rich Repeat Variant"/>
    <property type="match status" value="1"/>
</dbReference>
<organism evidence="4">
    <name type="scientific">Dissoconium aciculare CBS 342.82</name>
    <dbReference type="NCBI Taxonomy" id="1314786"/>
    <lineage>
        <taxon>Eukaryota</taxon>
        <taxon>Fungi</taxon>
        <taxon>Dikarya</taxon>
        <taxon>Ascomycota</taxon>
        <taxon>Pezizomycotina</taxon>
        <taxon>Dothideomycetes</taxon>
        <taxon>Dothideomycetidae</taxon>
        <taxon>Mycosphaerellales</taxon>
        <taxon>Dissoconiaceae</taxon>
        <taxon>Dissoconium</taxon>
    </lineage>
</organism>
<feature type="compositionally biased region" description="Low complexity" evidence="1">
    <location>
        <begin position="619"/>
        <end position="654"/>
    </location>
</feature>
<dbReference type="SUPFAM" id="SSF48371">
    <property type="entry name" value="ARM repeat"/>
    <property type="match status" value="1"/>
</dbReference>
<feature type="region of interest" description="Disordered" evidence="1">
    <location>
        <begin position="546"/>
        <end position="577"/>
    </location>
</feature>
<feature type="compositionally biased region" description="Low complexity" evidence="1">
    <location>
        <begin position="764"/>
        <end position="773"/>
    </location>
</feature>
<dbReference type="SUPFAM" id="SSF56112">
    <property type="entry name" value="Protein kinase-like (PK-like)"/>
    <property type="match status" value="1"/>
</dbReference>
<dbReference type="PANTHER" id="PTHR12984:SF3">
    <property type="entry name" value="N-TERMINAL KINASE-LIKE PROTEIN"/>
    <property type="match status" value="1"/>
</dbReference>
<evidence type="ECO:0000259" key="2">
    <source>
        <dbReference type="PROSITE" id="PS50011"/>
    </source>
</evidence>
<feature type="compositionally biased region" description="Polar residues" evidence="1">
    <location>
        <begin position="741"/>
        <end position="751"/>
    </location>
</feature>
<gene>
    <name evidence="4" type="ORF">K489DRAFT_357950</name>
</gene>
<dbReference type="GO" id="GO:0004672">
    <property type="term" value="F:protein kinase activity"/>
    <property type="evidence" value="ECO:0007669"/>
    <property type="project" value="InterPro"/>
</dbReference>
<dbReference type="GeneID" id="54360368"/>
<dbReference type="Gene3D" id="1.10.510.10">
    <property type="entry name" value="Transferase(Phosphotransferase) domain 1"/>
    <property type="match status" value="1"/>
</dbReference>
<dbReference type="InterPro" id="IPR016024">
    <property type="entry name" value="ARM-type_fold"/>
</dbReference>
<dbReference type="GO" id="GO:0005524">
    <property type="term" value="F:ATP binding"/>
    <property type="evidence" value="ECO:0007669"/>
    <property type="project" value="InterPro"/>
</dbReference>
<dbReference type="OrthoDB" id="447103at2759"/>
<reference evidence="4" key="3">
    <citation type="submission" date="2025-08" db="UniProtKB">
        <authorList>
            <consortium name="RefSeq"/>
        </authorList>
    </citation>
    <scope>IDENTIFICATION</scope>
    <source>
        <strain evidence="4">CBS 342.82</strain>
    </source>
</reference>
<dbReference type="Pfam" id="PF07714">
    <property type="entry name" value="PK_Tyr_Ser-Thr"/>
    <property type="match status" value="1"/>
</dbReference>
<dbReference type="GO" id="GO:0006409">
    <property type="term" value="P:tRNA export from nucleus"/>
    <property type="evidence" value="ECO:0007669"/>
    <property type="project" value="TreeGrafter"/>
</dbReference>
<dbReference type="PANTHER" id="PTHR12984">
    <property type="entry name" value="SCY1-RELATED S/T PROTEIN KINASE-LIKE"/>
    <property type="match status" value="1"/>
</dbReference>
<feature type="region of interest" description="Disordered" evidence="1">
    <location>
        <begin position="600"/>
        <end position="776"/>
    </location>
</feature>
<dbReference type="GO" id="GO:0005737">
    <property type="term" value="C:cytoplasm"/>
    <property type="evidence" value="ECO:0007669"/>
    <property type="project" value="TreeGrafter"/>
</dbReference>
<feature type="domain" description="Protein kinase" evidence="2">
    <location>
        <begin position="1"/>
        <end position="313"/>
    </location>
</feature>
<accession>A0A6J3M208</accession>
<proteinExistence type="predicted"/>
<dbReference type="Gene3D" id="3.30.200.20">
    <property type="entry name" value="Phosphorylase Kinase, domain 1"/>
    <property type="match status" value="1"/>
</dbReference>
<dbReference type="Proteomes" id="UP000504637">
    <property type="component" value="Unplaced"/>
</dbReference>
<evidence type="ECO:0000313" key="3">
    <source>
        <dbReference type="Proteomes" id="UP000504637"/>
    </source>
</evidence>
<name>A0A6J3M208_9PEZI</name>
<feature type="compositionally biased region" description="Polar residues" evidence="1">
    <location>
        <begin position="557"/>
        <end position="570"/>
    </location>
</feature>
<evidence type="ECO:0000256" key="1">
    <source>
        <dbReference type="SAM" id="MobiDB-lite"/>
    </source>
</evidence>
<protein>
    <submittedName>
        <fullName evidence="4">ARM repeat-containing protein</fullName>
    </submittedName>
</protein>